<evidence type="ECO:0000256" key="1">
    <source>
        <dbReference type="ARBA" id="ARBA00001946"/>
    </source>
</evidence>
<dbReference type="InterPro" id="IPR029787">
    <property type="entry name" value="Nucleotide_cyclase"/>
</dbReference>
<dbReference type="GO" id="GO:0052621">
    <property type="term" value="F:diguanylate cyclase activity"/>
    <property type="evidence" value="ECO:0007669"/>
    <property type="project" value="UniProtKB-EC"/>
</dbReference>
<dbReference type="Gene3D" id="1.25.40.10">
    <property type="entry name" value="Tetratricopeptide repeat domain"/>
    <property type="match status" value="1"/>
</dbReference>
<dbReference type="SUPFAM" id="SSF55073">
    <property type="entry name" value="Nucleotide cyclase"/>
    <property type="match status" value="1"/>
</dbReference>
<organism evidence="6 7">
    <name type="scientific">Alishewanella aestuarii B11</name>
    <dbReference type="NCBI Taxonomy" id="1197174"/>
    <lineage>
        <taxon>Bacteria</taxon>
        <taxon>Pseudomonadati</taxon>
        <taxon>Pseudomonadota</taxon>
        <taxon>Gammaproteobacteria</taxon>
        <taxon>Alteromonadales</taxon>
        <taxon>Alteromonadaceae</taxon>
        <taxon>Alishewanella</taxon>
    </lineage>
</organism>
<feature type="domain" description="GGDEF" evidence="5">
    <location>
        <begin position="327"/>
        <end position="459"/>
    </location>
</feature>
<evidence type="ECO:0000256" key="3">
    <source>
        <dbReference type="ARBA" id="ARBA00034247"/>
    </source>
</evidence>
<dbReference type="NCBIfam" id="TIGR00254">
    <property type="entry name" value="GGDEF"/>
    <property type="match status" value="1"/>
</dbReference>
<dbReference type="SMART" id="SM00267">
    <property type="entry name" value="GGDEF"/>
    <property type="match status" value="1"/>
</dbReference>
<dbReference type="EMBL" id="ALAB01000024">
    <property type="protein sequence ID" value="EJI85305.1"/>
    <property type="molecule type" value="Genomic_DNA"/>
</dbReference>
<dbReference type="PANTHER" id="PTHR45138:SF9">
    <property type="entry name" value="DIGUANYLATE CYCLASE DGCM-RELATED"/>
    <property type="match status" value="1"/>
</dbReference>
<comment type="caution">
    <text evidence="6">The sequence shown here is derived from an EMBL/GenBank/DDBJ whole genome shotgun (WGS) entry which is preliminary data.</text>
</comment>
<comment type="catalytic activity">
    <reaction evidence="3">
        <text>2 GTP = 3',3'-c-di-GMP + 2 diphosphate</text>
        <dbReference type="Rhea" id="RHEA:24898"/>
        <dbReference type="ChEBI" id="CHEBI:33019"/>
        <dbReference type="ChEBI" id="CHEBI:37565"/>
        <dbReference type="ChEBI" id="CHEBI:58805"/>
        <dbReference type="EC" id="2.7.7.65"/>
    </reaction>
</comment>
<sequence length="464" mass="52419">MADIEALNGETFELASNAYRSADNESLAWMRAEAASVLGQIALRTDGDYGRALSEEALRYFEAQQMHDMVANELYMSAFSWWRQRDSQSLKNAEQLFRRSAEAAQRADNPFGVAYAEAGLCGVLEQQGRVAEALQSCRASLPKLKGIWHITEYSTNVNYAAALLANKEPGQAMLILESLAKDWPEWDVGYHGYRYYFIRGQTYAALGHYEAAVSDLNVALNELLEFGDNSWARNNRLIQARFRVEQLVQSLERKTQEAAEKDRRHRLLLVSGVIVTLLLSVIVMLLLRHRRFYRRMAFTDPLTGLANRRSSEARAQEAFAHAKARQQPLFIALLDLDRFKTCNDRYGHDAGDEALKRFAKVADKVLRPGDVFGRWGGEEFLLVLQGVDRDEANTILERLRSAAAAERLKLAPDYPLHFSAGVVGLQHDTEQLAELLTLADQALYQAKEAGRNRSYFAKDYAVLN</sequence>
<keyword evidence="4" id="KW-1133">Transmembrane helix</keyword>
<evidence type="ECO:0000256" key="4">
    <source>
        <dbReference type="SAM" id="Phobius"/>
    </source>
</evidence>
<gene>
    <name evidence="6" type="ORF">AEST_16440</name>
</gene>
<accession>J1YBS2</accession>
<dbReference type="PATRIC" id="fig|1197174.4.peg.1608"/>
<dbReference type="FunFam" id="3.30.70.270:FF:000001">
    <property type="entry name" value="Diguanylate cyclase domain protein"/>
    <property type="match status" value="1"/>
</dbReference>
<evidence type="ECO:0000313" key="7">
    <source>
        <dbReference type="Proteomes" id="UP000012043"/>
    </source>
</evidence>
<dbReference type="InterPro" id="IPR043128">
    <property type="entry name" value="Rev_trsase/Diguanyl_cyclase"/>
</dbReference>
<keyword evidence="7" id="KW-1185">Reference proteome</keyword>
<evidence type="ECO:0000259" key="5">
    <source>
        <dbReference type="PROSITE" id="PS50887"/>
    </source>
</evidence>
<dbReference type="PANTHER" id="PTHR45138">
    <property type="entry name" value="REGULATORY COMPONENTS OF SENSORY TRANSDUCTION SYSTEM"/>
    <property type="match status" value="1"/>
</dbReference>
<comment type="cofactor">
    <cofactor evidence="1">
        <name>Mg(2+)</name>
        <dbReference type="ChEBI" id="CHEBI:18420"/>
    </cofactor>
</comment>
<evidence type="ECO:0000256" key="2">
    <source>
        <dbReference type="ARBA" id="ARBA00012528"/>
    </source>
</evidence>
<keyword evidence="4" id="KW-0472">Membrane</keyword>
<dbReference type="CDD" id="cd01949">
    <property type="entry name" value="GGDEF"/>
    <property type="match status" value="1"/>
</dbReference>
<dbReference type="SUPFAM" id="SSF48452">
    <property type="entry name" value="TPR-like"/>
    <property type="match status" value="1"/>
</dbReference>
<evidence type="ECO:0000313" key="6">
    <source>
        <dbReference type="EMBL" id="EJI85305.1"/>
    </source>
</evidence>
<dbReference type="EC" id="2.7.7.65" evidence="2"/>
<reference evidence="6 7" key="1">
    <citation type="journal article" date="2012" name="J. Bacteriol.">
        <title>Genome Sequence of Pectin-Degrading Alishewanella aestuarii Strain B11T, Isolated from Tidal Flat Sediment.</title>
        <authorList>
            <person name="Jung J."/>
            <person name="Choi S."/>
            <person name="Chun J."/>
            <person name="Park W."/>
        </authorList>
    </citation>
    <scope>NUCLEOTIDE SEQUENCE [LARGE SCALE GENOMIC DNA]</scope>
    <source>
        <strain evidence="6 7">B11</strain>
    </source>
</reference>
<feature type="transmembrane region" description="Helical" evidence="4">
    <location>
        <begin position="267"/>
        <end position="287"/>
    </location>
</feature>
<dbReference type="AlphaFoldDB" id="J1YBS2"/>
<dbReference type="RefSeq" id="WP_008608343.1">
    <property type="nucleotide sequence ID" value="NZ_ALAB01000024.1"/>
</dbReference>
<dbReference type="InterPro" id="IPR050469">
    <property type="entry name" value="Diguanylate_Cyclase"/>
</dbReference>
<dbReference type="Proteomes" id="UP000012043">
    <property type="component" value="Unassembled WGS sequence"/>
</dbReference>
<proteinExistence type="predicted"/>
<dbReference type="Pfam" id="PF00990">
    <property type="entry name" value="GGDEF"/>
    <property type="match status" value="1"/>
</dbReference>
<dbReference type="InterPro" id="IPR011990">
    <property type="entry name" value="TPR-like_helical_dom_sf"/>
</dbReference>
<keyword evidence="4" id="KW-0812">Transmembrane</keyword>
<dbReference type="PROSITE" id="PS50887">
    <property type="entry name" value="GGDEF"/>
    <property type="match status" value="1"/>
</dbReference>
<protein>
    <recommendedName>
        <fullName evidence="2">diguanylate cyclase</fullName>
        <ecNumber evidence="2">2.7.7.65</ecNumber>
    </recommendedName>
</protein>
<dbReference type="Gene3D" id="3.30.70.270">
    <property type="match status" value="1"/>
</dbReference>
<dbReference type="InterPro" id="IPR000160">
    <property type="entry name" value="GGDEF_dom"/>
</dbReference>
<name>J1YBS2_9ALTE</name>